<gene>
    <name evidence="9" type="ORF">AAFF_G00160230</name>
</gene>
<dbReference type="PANTHER" id="PTHR23210:SF26">
    <property type="entry name" value="ACTIVATING TRANSCRIPTION FACTOR 7-INTERACTING PROTEIN 1"/>
    <property type="match status" value="1"/>
</dbReference>
<dbReference type="Pfam" id="PF05485">
    <property type="entry name" value="THAP"/>
    <property type="match status" value="1"/>
</dbReference>
<feature type="compositionally biased region" description="Low complexity" evidence="7">
    <location>
        <begin position="290"/>
        <end position="303"/>
    </location>
</feature>
<dbReference type="GO" id="GO:0003712">
    <property type="term" value="F:transcription coregulator activity"/>
    <property type="evidence" value="ECO:0007669"/>
    <property type="project" value="TreeGrafter"/>
</dbReference>
<organism evidence="9 10">
    <name type="scientific">Aldrovandia affinis</name>
    <dbReference type="NCBI Taxonomy" id="143900"/>
    <lineage>
        <taxon>Eukaryota</taxon>
        <taxon>Metazoa</taxon>
        <taxon>Chordata</taxon>
        <taxon>Craniata</taxon>
        <taxon>Vertebrata</taxon>
        <taxon>Euteleostomi</taxon>
        <taxon>Actinopterygii</taxon>
        <taxon>Neopterygii</taxon>
        <taxon>Teleostei</taxon>
        <taxon>Notacanthiformes</taxon>
        <taxon>Halosauridae</taxon>
        <taxon>Aldrovandia</taxon>
    </lineage>
</organism>
<feature type="region of interest" description="Disordered" evidence="7">
    <location>
        <begin position="251"/>
        <end position="270"/>
    </location>
</feature>
<feature type="compositionally biased region" description="Basic and acidic residues" evidence="7">
    <location>
        <begin position="103"/>
        <end position="115"/>
    </location>
</feature>
<feature type="compositionally biased region" description="Polar residues" evidence="7">
    <location>
        <begin position="395"/>
        <end position="404"/>
    </location>
</feature>
<dbReference type="GO" id="GO:0008270">
    <property type="term" value="F:zinc ion binding"/>
    <property type="evidence" value="ECO:0007669"/>
    <property type="project" value="UniProtKB-KW"/>
</dbReference>
<dbReference type="PROSITE" id="PS50950">
    <property type="entry name" value="ZF_THAP"/>
    <property type="match status" value="1"/>
</dbReference>
<evidence type="ECO:0000256" key="1">
    <source>
        <dbReference type="ARBA" id="ARBA00022723"/>
    </source>
</evidence>
<keyword evidence="4 5" id="KW-0238">DNA-binding</keyword>
<keyword evidence="2 5" id="KW-0863">Zinc-finger</keyword>
<sequence>MPTCSVTGCQNRPEPGSNIIFYRLPVGSHPFQKRRRQLWLEAMRRPDASEDFIRIARICSAHFISGKASVDSNSPDFVPSVFAYTDETPKSQNRLGSLQKKRKGDENATPPEKRSNVTVSEEQPAAPQVPDTGTPSTPLVTKKRRRPISRTISPHKSPAAAPGTANGLDRPLKTLSKSEIQELIKQEILVTIKQSENRMNELIERAQKTDAQATVPKYDAIIARMQADIAKIKRREQAVLTFMRKQRHPALAPLAGHNQRPPSTPPHTRPILSREASLCISDPPSPSSPCPTTSSAAPDTPDAFSRTDAEGECGQSREPSNQGSPETSRTQTAPTDASVTIATGRDKEVVFCGVSLPRKRIVEGFWQRRLKGHRVVDLTEDRETDAEPGPDLASETPQNQSQDSVEAEEQRAESPPDTVPGSAPGTPCSQREEGAEELSAADEVVVSALSQTPCGSEPPADPDGQTTPEGRVALEAAPPPRPAPARLPDAAGTTNPPQQVALTLARIRNPKGIGALWTVERPDPRAADVRQYHLYALQEDRQGRLSDWRSVGVLRAMSLPMACKLSDHGPARRFCFAIVSEDVHGRYGPYSEIQSILTPGD</sequence>
<feature type="region of interest" description="Disordered" evidence="7">
    <location>
        <begin position="88"/>
        <end position="171"/>
    </location>
</feature>
<dbReference type="SUPFAM" id="SSF57716">
    <property type="entry name" value="Glucocorticoid receptor-like (DNA-binding domain)"/>
    <property type="match status" value="1"/>
</dbReference>
<evidence type="ECO:0000256" key="5">
    <source>
        <dbReference type="PROSITE-ProRule" id="PRU00309"/>
    </source>
</evidence>
<accession>A0AAD7RMK2</accession>
<keyword evidence="6" id="KW-0175">Coiled coil</keyword>
<reference evidence="9" key="1">
    <citation type="journal article" date="2023" name="Science">
        <title>Genome structures resolve the early diversification of teleost fishes.</title>
        <authorList>
            <person name="Parey E."/>
            <person name="Louis A."/>
            <person name="Montfort J."/>
            <person name="Bouchez O."/>
            <person name="Roques C."/>
            <person name="Iampietro C."/>
            <person name="Lluch J."/>
            <person name="Castinel A."/>
            <person name="Donnadieu C."/>
            <person name="Desvignes T."/>
            <person name="Floi Bucao C."/>
            <person name="Jouanno E."/>
            <person name="Wen M."/>
            <person name="Mejri S."/>
            <person name="Dirks R."/>
            <person name="Jansen H."/>
            <person name="Henkel C."/>
            <person name="Chen W.J."/>
            <person name="Zahm M."/>
            <person name="Cabau C."/>
            <person name="Klopp C."/>
            <person name="Thompson A.W."/>
            <person name="Robinson-Rechavi M."/>
            <person name="Braasch I."/>
            <person name="Lecointre G."/>
            <person name="Bobe J."/>
            <person name="Postlethwait J.H."/>
            <person name="Berthelot C."/>
            <person name="Roest Crollius H."/>
            <person name="Guiguen Y."/>
        </authorList>
    </citation>
    <scope>NUCLEOTIDE SEQUENCE</scope>
    <source>
        <strain evidence="9">NC1722</strain>
    </source>
</reference>
<proteinExistence type="predicted"/>
<evidence type="ECO:0000256" key="2">
    <source>
        <dbReference type="ARBA" id="ARBA00022771"/>
    </source>
</evidence>
<feature type="domain" description="THAP-type" evidence="8">
    <location>
        <begin position="1"/>
        <end position="82"/>
    </location>
</feature>
<dbReference type="SMART" id="SM00980">
    <property type="entry name" value="THAP"/>
    <property type="match status" value="1"/>
</dbReference>
<dbReference type="GO" id="GO:0005634">
    <property type="term" value="C:nucleus"/>
    <property type="evidence" value="ECO:0007669"/>
    <property type="project" value="TreeGrafter"/>
</dbReference>
<evidence type="ECO:0000256" key="7">
    <source>
        <dbReference type="SAM" id="MobiDB-lite"/>
    </source>
</evidence>
<dbReference type="Pfam" id="PF16794">
    <property type="entry name" value="fn3_4"/>
    <property type="match status" value="1"/>
</dbReference>
<protein>
    <recommendedName>
        <fullName evidence="8">THAP-type domain-containing protein</fullName>
    </recommendedName>
</protein>
<dbReference type="GO" id="GO:0005667">
    <property type="term" value="C:transcription regulator complex"/>
    <property type="evidence" value="ECO:0007669"/>
    <property type="project" value="TreeGrafter"/>
</dbReference>
<comment type="caution">
    <text evidence="9">The sequence shown here is derived from an EMBL/GenBank/DDBJ whole genome shotgun (WGS) entry which is preliminary data.</text>
</comment>
<evidence type="ECO:0000256" key="4">
    <source>
        <dbReference type="ARBA" id="ARBA00023125"/>
    </source>
</evidence>
<dbReference type="InterPro" id="IPR006612">
    <property type="entry name" value="THAP_Znf"/>
</dbReference>
<dbReference type="EMBL" id="JAINUG010000217">
    <property type="protein sequence ID" value="KAJ8387083.1"/>
    <property type="molecule type" value="Genomic_DNA"/>
</dbReference>
<evidence type="ECO:0000256" key="6">
    <source>
        <dbReference type="SAM" id="Coils"/>
    </source>
</evidence>
<dbReference type="GO" id="GO:0006355">
    <property type="term" value="P:regulation of DNA-templated transcription"/>
    <property type="evidence" value="ECO:0007669"/>
    <property type="project" value="TreeGrafter"/>
</dbReference>
<evidence type="ECO:0000313" key="9">
    <source>
        <dbReference type="EMBL" id="KAJ8387083.1"/>
    </source>
</evidence>
<feature type="region of interest" description="Disordered" evidence="7">
    <location>
        <begin position="379"/>
        <end position="496"/>
    </location>
</feature>
<feature type="compositionally biased region" description="Polar residues" evidence="7">
    <location>
        <begin position="317"/>
        <end position="341"/>
    </location>
</feature>
<feature type="region of interest" description="Disordered" evidence="7">
    <location>
        <begin position="278"/>
        <end position="341"/>
    </location>
</feature>
<evidence type="ECO:0000313" key="10">
    <source>
        <dbReference type="Proteomes" id="UP001221898"/>
    </source>
</evidence>
<keyword evidence="1" id="KW-0479">Metal-binding</keyword>
<dbReference type="InterPro" id="IPR026085">
    <property type="entry name" value="ATF7-int"/>
</dbReference>
<evidence type="ECO:0000256" key="3">
    <source>
        <dbReference type="ARBA" id="ARBA00022833"/>
    </source>
</evidence>
<dbReference type="PANTHER" id="PTHR23210">
    <property type="entry name" value="ACTIVATING TRANSCRIPTION FACTOR 7 INTERACTING PROTEIN"/>
    <property type="match status" value="1"/>
</dbReference>
<dbReference type="Proteomes" id="UP001221898">
    <property type="component" value="Unassembled WGS sequence"/>
</dbReference>
<dbReference type="GO" id="GO:0003677">
    <property type="term" value="F:DNA binding"/>
    <property type="evidence" value="ECO:0007669"/>
    <property type="project" value="UniProtKB-UniRule"/>
</dbReference>
<keyword evidence="10" id="KW-1185">Reference proteome</keyword>
<name>A0AAD7RMK2_9TELE</name>
<keyword evidence="3" id="KW-0862">Zinc</keyword>
<dbReference type="InterPro" id="IPR056565">
    <property type="entry name" value="Fn3_ATF7IP"/>
</dbReference>
<dbReference type="AlphaFoldDB" id="A0AAD7RMK2"/>
<evidence type="ECO:0000259" key="8">
    <source>
        <dbReference type="PROSITE" id="PS50950"/>
    </source>
</evidence>
<feature type="coiled-coil region" evidence="6">
    <location>
        <begin position="185"/>
        <end position="212"/>
    </location>
</feature>